<proteinExistence type="predicted"/>
<name>A0AAV0TGM6_HYABA</name>
<protein>
    <recommendedName>
        <fullName evidence="5">RxLR effector candidate protein</fullName>
    </recommendedName>
</protein>
<organism evidence="3 4">
    <name type="scientific">Hyaloperonospora brassicae</name>
    <name type="common">Brassica downy mildew</name>
    <name type="synonym">Peronospora brassicae</name>
    <dbReference type="NCBI Taxonomy" id="162125"/>
    <lineage>
        <taxon>Eukaryota</taxon>
        <taxon>Sar</taxon>
        <taxon>Stramenopiles</taxon>
        <taxon>Oomycota</taxon>
        <taxon>Peronosporomycetes</taxon>
        <taxon>Peronosporales</taxon>
        <taxon>Peronosporaceae</taxon>
        <taxon>Hyaloperonospora</taxon>
    </lineage>
</organism>
<evidence type="ECO:0000313" key="3">
    <source>
        <dbReference type="EMBL" id="CAI5721139.1"/>
    </source>
</evidence>
<dbReference type="AlphaFoldDB" id="A0AAV0TGM6"/>
<keyword evidence="2" id="KW-0732">Signal</keyword>
<dbReference type="EMBL" id="CANTFL010000362">
    <property type="protein sequence ID" value="CAI5721139.1"/>
    <property type="molecule type" value="Genomic_DNA"/>
</dbReference>
<evidence type="ECO:0000313" key="4">
    <source>
        <dbReference type="Proteomes" id="UP001162031"/>
    </source>
</evidence>
<sequence>MKLAAGLVLSVVAIAGVSAESSETLTIPSGPTPTTDPAQLTGLRPQNLYLNGQQPTTPPSNSDRTRFSPVVQEKPDPEREHDTTNTLTILPGRTPVLTPKQLEGLGPRTPAGDNPRLRKAMEGLGKPPSSASPDELVYIDPHKVNQLDPKTGGAKGLEVYPGKLGNNNGGDLD</sequence>
<evidence type="ECO:0000256" key="2">
    <source>
        <dbReference type="SAM" id="SignalP"/>
    </source>
</evidence>
<feature type="compositionally biased region" description="Polar residues" evidence="1">
    <location>
        <begin position="48"/>
        <end position="62"/>
    </location>
</feature>
<dbReference type="Proteomes" id="UP001162031">
    <property type="component" value="Unassembled WGS sequence"/>
</dbReference>
<feature type="chain" id="PRO_5043931226" description="RxLR effector candidate protein" evidence="2">
    <location>
        <begin position="20"/>
        <end position="173"/>
    </location>
</feature>
<feature type="region of interest" description="Disordered" evidence="1">
    <location>
        <begin position="21"/>
        <end position="173"/>
    </location>
</feature>
<gene>
    <name evidence="3" type="ORF">HBR001_LOCUS2561</name>
</gene>
<comment type="caution">
    <text evidence="3">The sequence shown here is derived from an EMBL/GenBank/DDBJ whole genome shotgun (WGS) entry which is preliminary data.</text>
</comment>
<accession>A0AAV0TGM6</accession>
<feature type="compositionally biased region" description="Basic and acidic residues" evidence="1">
    <location>
        <begin position="73"/>
        <end position="83"/>
    </location>
</feature>
<evidence type="ECO:0008006" key="5">
    <source>
        <dbReference type="Google" id="ProtNLM"/>
    </source>
</evidence>
<reference evidence="3" key="1">
    <citation type="submission" date="2022-12" db="EMBL/GenBank/DDBJ databases">
        <authorList>
            <person name="Webb A."/>
        </authorList>
    </citation>
    <scope>NUCLEOTIDE SEQUENCE</scope>
    <source>
        <strain evidence="3">Hp1</strain>
    </source>
</reference>
<keyword evidence="4" id="KW-1185">Reference proteome</keyword>
<feature type="signal peptide" evidence="2">
    <location>
        <begin position="1"/>
        <end position="19"/>
    </location>
</feature>
<feature type="compositionally biased region" description="Polar residues" evidence="1">
    <location>
        <begin position="21"/>
        <end position="38"/>
    </location>
</feature>
<evidence type="ECO:0000256" key="1">
    <source>
        <dbReference type="SAM" id="MobiDB-lite"/>
    </source>
</evidence>